<feature type="binding site" evidence="11">
    <location>
        <position position="674"/>
    </location>
    <ligand>
        <name>Zn(2+)</name>
        <dbReference type="ChEBI" id="CHEBI:29105"/>
    </ligand>
</feature>
<evidence type="ECO:0000256" key="4">
    <source>
        <dbReference type="ARBA" id="ARBA00022723"/>
    </source>
</evidence>
<dbReference type="InterPro" id="IPR002318">
    <property type="entry name" value="Ala-tRNA-lgiase_IIc"/>
</dbReference>
<dbReference type="PANTHER" id="PTHR11777:SF9">
    <property type="entry name" value="ALANINE--TRNA LIGASE, CYTOPLASMIC"/>
    <property type="match status" value="1"/>
</dbReference>
<feature type="binding site" evidence="11">
    <location>
        <position position="678"/>
    </location>
    <ligand>
        <name>Zn(2+)</name>
        <dbReference type="ChEBI" id="CHEBI:29105"/>
    </ligand>
</feature>
<dbReference type="InterPro" id="IPR045864">
    <property type="entry name" value="aa-tRNA-synth_II/BPL/LPL"/>
</dbReference>
<keyword evidence="4 11" id="KW-0479">Metal-binding</keyword>
<keyword evidence="7 11" id="KW-0067">ATP-binding</keyword>
<keyword evidence="8 11" id="KW-0694">RNA-binding</keyword>
<dbReference type="Pfam" id="PF02272">
    <property type="entry name" value="DHHA1"/>
    <property type="match status" value="1"/>
</dbReference>
<dbReference type="RefSeq" id="WP_265764605.1">
    <property type="nucleotide sequence ID" value="NZ_JAGGJA010000002.1"/>
</dbReference>
<evidence type="ECO:0000256" key="10">
    <source>
        <dbReference type="ARBA" id="ARBA00023146"/>
    </source>
</evidence>
<dbReference type="SUPFAM" id="SSF55681">
    <property type="entry name" value="Class II aaRS and biotin synthetases"/>
    <property type="match status" value="1"/>
</dbReference>
<evidence type="ECO:0000256" key="12">
    <source>
        <dbReference type="SAM" id="Coils"/>
    </source>
</evidence>
<dbReference type="SUPFAM" id="SSF101353">
    <property type="entry name" value="Putative anticodon-binding domain of alanyl-tRNA synthetase (AlaRS)"/>
    <property type="match status" value="1"/>
</dbReference>
<dbReference type="InterPro" id="IPR003156">
    <property type="entry name" value="DHHA1_dom"/>
</dbReference>
<feature type="binding site" evidence="11">
    <location>
        <position position="570"/>
    </location>
    <ligand>
        <name>Zn(2+)</name>
        <dbReference type="ChEBI" id="CHEBI:29105"/>
    </ligand>
</feature>
<reference evidence="14 15" key="1">
    <citation type="submission" date="2021-03" db="EMBL/GenBank/DDBJ databases">
        <title>Aliifodinibius sp. nov., a new bacterium isolated from saline soil.</title>
        <authorList>
            <person name="Galisteo C."/>
            <person name="De La Haba R."/>
            <person name="Sanchez-Porro C."/>
            <person name="Ventosa A."/>
        </authorList>
    </citation>
    <scope>NUCLEOTIDE SEQUENCE [LARGE SCALE GENOMIC DNA]</scope>
    <source>
        <strain evidence="14 15">1BSP15-2V2</strain>
    </source>
</reference>
<dbReference type="SMART" id="SM00863">
    <property type="entry name" value="tRNA_SAD"/>
    <property type="match status" value="1"/>
</dbReference>
<comment type="caution">
    <text evidence="14">The sequence shown here is derived from an EMBL/GenBank/DDBJ whole genome shotgun (WGS) entry which is preliminary data.</text>
</comment>
<comment type="similarity">
    <text evidence="1 11">Belongs to the class-II aminoacyl-tRNA synthetase family.</text>
</comment>
<dbReference type="HAMAP" id="MF_00036_B">
    <property type="entry name" value="Ala_tRNA_synth_B"/>
    <property type="match status" value="1"/>
</dbReference>
<evidence type="ECO:0000256" key="3">
    <source>
        <dbReference type="ARBA" id="ARBA00022598"/>
    </source>
</evidence>
<dbReference type="CDD" id="cd00673">
    <property type="entry name" value="AlaRS_core"/>
    <property type="match status" value="1"/>
</dbReference>
<dbReference type="EC" id="6.1.1.7" evidence="11"/>
<dbReference type="InterPro" id="IPR009000">
    <property type="entry name" value="Transl_B-barrel_sf"/>
</dbReference>
<accession>A0ABT3PJ54</accession>
<dbReference type="Pfam" id="PF01411">
    <property type="entry name" value="tRNA-synt_2c"/>
    <property type="match status" value="1"/>
</dbReference>
<feature type="domain" description="Alanyl-transfer RNA synthetases family profile" evidence="13">
    <location>
        <begin position="4"/>
        <end position="717"/>
    </location>
</feature>
<dbReference type="InterPro" id="IPR012947">
    <property type="entry name" value="tRNA_SAD"/>
</dbReference>
<dbReference type="SUPFAM" id="SSF50447">
    <property type="entry name" value="Translation proteins"/>
    <property type="match status" value="1"/>
</dbReference>
<sequence length="891" mass="100746">MSHKSSAQIRQEFLEFFEEKQHLQVPSAPVAPKDDPTLLFTNAGMNQFKPIFLGEQPGYKKDGETWKRAVDSQRCIRVSGKHNDLEEVGRDTYHHTLFEMLGNWSFGDYFKREAIRWAWELLVDRWELDPDRLYATVFEGDEDDGLPVDQESIDLWKEETNIAEDHILKFDKTDNFWEMGETGPCGPCSEVHVDLRPDEERAQKRGAELVNMDDPKVMEIWNLVFIQFNRQPDGSLEKLPAQHVDTGMGFERMCAVLQGKRSNYDTDLFEPLLDKIGSLAEVTYGEDEQTDIAMRVIADHIRAVSFSVADGVSPGNDGRGYVVRRILRRAIRYGWDQLNLKEPFFHRLVPVLAKQFSDVFPVLIQQQEYVENVVRAEEESFLNTLGQGIQLFEEMAENKDHITGEEAFKLHDTYGFPIDLTQLMARERGLEVDVEGFRARMKEQKERARAAGKFNVDQSSQKEWITVTDSDEFEFTGYDECSTEAHIKALRKGEGRHAIILDRTPFYAESGGQVADTGIISNGEEHLRVSDVKKSPDGYIHYVDSLPKNPEGVWQAMVDEERRREIRKHHTATHLVHAALKKVLGDHVAQKGSLVDENHLRFDFSHFEQITSDQLKEIEEIVNEKIQRNIAKDEQRAVPIDEARERGATMLFGEKYGDKVRVITFGPEYSMELCGGTHVDATGEIGYFRLLNESSAAAGVRRIEAKVGKSADQLLRSEFNLVQQIRSEVGQSEDLVKDIHQLIEDRKALEREVEKLQHQQSASKLSALFSAAVELENGTRLVHGEIEQADMDLLKQLGYDALEKQKEATITVLGAKDEAEGKVYIVAAVTDDLIQEKGVKAGTLVGQLGNMLGGGGGGQPDLATAGGRKPEKLAEMFDKLPAIIEKALEEG</sequence>
<dbReference type="InterPro" id="IPR018165">
    <property type="entry name" value="Ala-tRNA-synth_IIc_core"/>
</dbReference>
<evidence type="ECO:0000256" key="6">
    <source>
        <dbReference type="ARBA" id="ARBA00022833"/>
    </source>
</evidence>
<dbReference type="InterPro" id="IPR050058">
    <property type="entry name" value="Ala-tRNA_ligase"/>
</dbReference>
<dbReference type="SUPFAM" id="SSF55186">
    <property type="entry name" value="ThrRS/AlaRS common domain"/>
    <property type="match status" value="1"/>
</dbReference>
<dbReference type="PRINTS" id="PR00980">
    <property type="entry name" value="TRNASYNTHALA"/>
</dbReference>
<dbReference type="GO" id="GO:0004813">
    <property type="term" value="F:alanine-tRNA ligase activity"/>
    <property type="evidence" value="ECO:0007669"/>
    <property type="project" value="UniProtKB-EC"/>
</dbReference>
<comment type="catalytic activity">
    <reaction evidence="11">
        <text>tRNA(Ala) + L-alanine + ATP = L-alanyl-tRNA(Ala) + AMP + diphosphate</text>
        <dbReference type="Rhea" id="RHEA:12540"/>
        <dbReference type="Rhea" id="RHEA-COMP:9657"/>
        <dbReference type="Rhea" id="RHEA-COMP:9923"/>
        <dbReference type="ChEBI" id="CHEBI:30616"/>
        <dbReference type="ChEBI" id="CHEBI:33019"/>
        <dbReference type="ChEBI" id="CHEBI:57972"/>
        <dbReference type="ChEBI" id="CHEBI:78442"/>
        <dbReference type="ChEBI" id="CHEBI:78497"/>
        <dbReference type="ChEBI" id="CHEBI:456215"/>
        <dbReference type="EC" id="6.1.1.7"/>
    </reaction>
</comment>
<keyword evidence="2 11" id="KW-0820">tRNA-binding</keyword>
<feature type="binding site" evidence="11">
    <location>
        <position position="574"/>
    </location>
    <ligand>
        <name>Zn(2+)</name>
        <dbReference type="ChEBI" id="CHEBI:29105"/>
    </ligand>
</feature>
<dbReference type="NCBIfam" id="TIGR00344">
    <property type="entry name" value="alaS"/>
    <property type="match status" value="1"/>
</dbReference>
<dbReference type="InterPro" id="IPR018164">
    <property type="entry name" value="Ala-tRNA-synth_IIc_N"/>
</dbReference>
<evidence type="ECO:0000256" key="5">
    <source>
        <dbReference type="ARBA" id="ARBA00022741"/>
    </source>
</evidence>
<dbReference type="Gene3D" id="3.10.310.40">
    <property type="match status" value="1"/>
</dbReference>
<comment type="cofactor">
    <cofactor evidence="11">
        <name>Zn(2+)</name>
        <dbReference type="ChEBI" id="CHEBI:29105"/>
    </cofactor>
    <text evidence="11">Binds 1 zinc ion per subunit.</text>
</comment>
<protein>
    <recommendedName>
        <fullName evidence="11">Alanine--tRNA ligase</fullName>
        <ecNumber evidence="11">6.1.1.7</ecNumber>
    </recommendedName>
    <alternativeName>
        <fullName evidence="11">Alanyl-tRNA synthetase</fullName>
        <shortName evidence="11">AlaRS</shortName>
    </alternativeName>
</protein>
<gene>
    <name evidence="11 14" type="primary">alaS</name>
    <name evidence="14" type="ORF">J6I44_03555</name>
</gene>
<evidence type="ECO:0000259" key="13">
    <source>
        <dbReference type="PROSITE" id="PS50860"/>
    </source>
</evidence>
<evidence type="ECO:0000256" key="7">
    <source>
        <dbReference type="ARBA" id="ARBA00022840"/>
    </source>
</evidence>
<proteinExistence type="inferred from homology"/>
<dbReference type="PROSITE" id="PS50860">
    <property type="entry name" value="AA_TRNA_LIGASE_II_ALA"/>
    <property type="match status" value="1"/>
</dbReference>
<dbReference type="Gene3D" id="2.40.30.130">
    <property type="match status" value="1"/>
</dbReference>
<comment type="domain">
    <text evidence="11">Consists of three domains; the N-terminal catalytic domain, the editing domain and the C-terminal C-Ala domain. The editing domain removes incorrectly charged amino acids, while the C-Ala domain, along with tRNA(Ala), serves as a bridge to cooperatively bring together the editing and aminoacylation centers thus stimulating deacylation of misacylated tRNAs.</text>
</comment>
<dbReference type="Gene3D" id="3.30.54.20">
    <property type="match status" value="1"/>
</dbReference>
<dbReference type="EMBL" id="JAGGJA010000002">
    <property type="protein sequence ID" value="MCW9705910.1"/>
    <property type="molecule type" value="Genomic_DNA"/>
</dbReference>
<dbReference type="Gene3D" id="3.30.930.10">
    <property type="entry name" value="Bira Bifunctional Protein, Domain 2"/>
    <property type="match status" value="1"/>
</dbReference>
<comment type="subcellular location">
    <subcellularLocation>
        <location evidence="11">Cytoplasm</location>
    </subcellularLocation>
</comment>
<keyword evidence="9 11" id="KW-0648">Protein biosynthesis</keyword>
<evidence type="ECO:0000313" key="14">
    <source>
        <dbReference type="EMBL" id="MCW9705910.1"/>
    </source>
</evidence>
<evidence type="ECO:0000256" key="11">
    <source>
        <dbReference type="HAMAP-Rule" id="MF_00036"/>
    </source>
</evidence>
<keyword evidence="10 11" id="KW-0030">Aminoacyl-tRNA synthetase</keyword>
<dbReference type="InterPro" id="IPR018162">
    <property type="entry name" value="Ala-tRNA-ligase_IIc_anticod-bd"/>
</dbReference>
<dbReference type="Gene3D" id="3.30.980.10">
    <property type="entry name" value="Threonyl-trna Synthetase, Chain A, domain 2"/>
    <property type="match status" value="1"/>
</dbReference>
<dbReference type="InterPro" id="IPR018163">
    <property type="entry name" value="Thr/Ala-tRNA-synth_IIc_edit"/>
</dbReference>
<keyword evidence="12" id="KW-0175">Coiled coil</keyword>
<dbReference type="Pfam" id="PF07973">
    <property type="entry name" value="tRNA_SAD"/>
    <property type="match status" value="1"/>
</dbReference>
<dbReference type="PANTHER" id="PTHR11777">
    <property type="entry name" value="ALANYL-TRNA SYNTHETASE"/>
    <property type="match status" value="1"/>
</dbReference>
<name>A0ABT3PJ54_9BACT</name>
<feature type="coiled-coil region" evidence="12">
    <location>
        <begin position="732"/>
        <end position="766"/>
    </location>
</feature>
<evidence type="ECO:0000256" key="8">
    <source>
        <dbReference type="ARBA" id="ARBA00022884"/>
    </source>
</evidence>
<keyword evidence="11" id="KW-0963">Cytoplasm</keyword>
<dbReference type="InterPro" id="IPR023033">
    <property type="entry name" value="Ala_tRNA_ligase_euk/bac"/>
</dbReference>
<keyword evidence="5 11" id="KW-0547">Nucleotide-binding</keyword>
<comment type="function">
    <text evidence="11">Catalyzes the attachment of alanine to tRNA(Ala) in a two-step reaction: alanine is first activated by ATP to form Ala-AMP and then transferred to the acceptor end of tRNA(Ala). Also edits incorrectly charged Ser-tRNA(Ala) and Gly-tRNA(Ala) via its editing domain.</text>
</comment>
<evidence type="ECO:0000256" key="9">
    <source>
        <dbReference type="ARBA" id="ARBA00022917"/>
    </source>
</evidence>
<keyword evidence="6 11" id="KW-0862">Zinc</keyword>
<evidence type="ECO:0000256" key="1">
    <source>
        <dbReference type="ARBA" id="ARBA00008226"/>
    </source>
</evidence>
<evidence type="ECO:0000256" key="2">
    <source>
        <dbReference type="ARBA" id="ARBA00022555"/>
    </source>
</evidence>
<keyword evidence="3 11" id="KW-0436">Ligase</keyword>
<organism evidence="14 15">
    <name type="scientific">Fodinibius salsisoli</name>
    <dbReference type="NCBI Taxonomy" id="2820877"/>
    <lineage>
        <taxon>Bacteria</taxon>
        <taxon>Pseudomonadati</taxon>
        <taxon>Balneolota</taxon>
        <taxon>Balneolia</taxon>
        <taxon>Balneolales</taxon>
        <taxon>Balneolaceae</taxon>
        <taxon>Fodinibius</taxon>
    </lineage>
</organism>
<evidence type="ECO:0000313" key="15">
    <source>
        <dbReference type="Proteomes" id="UP001207918"/>
    </source>
</evidence>
<dbReference type="Proteomes" id="UP001207918">
    <property type="component" value="Unassembled WGS sequence"/>
</dbReference>
<keyword evidence="15" id="KW-1185">Reference proteome</keyword>